<evidence type="ECO:0000313" key="9">
    <source>
        <dbReference type="Ensembl" id="ENSLLTP00000014794.1"/>
    </source>
</evidence>
<dbReference type="PANTHER" id="PTHR24061">
    <property type="entry name" value="CALCIUM-SENSING RECEPTOR-RELATED"/>
    <property type="match status" value="1"/>
</dbReference>
<feature type="region of interest" description="Disordered" evidence="7">
    <location>
        <begin position="499"/>
        <end position="525"/>
    </location>
</feature>
<feature type="domain" description="Receptor ligand binding region" evidence="8">
    <location>
        <begin position="138"/>
        <end position="478"/>
    </location>
</feature>
<dbReference type="InterPro" id="IPR001828">
    <property type="entry name" value="ANF_lig-bd_rcpt"/>
</dbReference>
<dbReference type="InterPro" id="IPR000337">
    <property type="entry name" value="GPCR_3"/>
</dbReference>
<dbReference type="AlphaFoldDB" id="A0A8C5WUW5"/>
<proteinExistence type="predicted"/>
<keyword evidence="5" id="KW-0675">Receptor</keyword>
<evidence type="ECO:0000256" key="5">
    <source>
        <dbReference type="ARBA" id="ARBA00023170"/>
    </source>
</evidence>
<keyword evidence="2" id="KW-0812">Transmembrane</keyword>
<evidence type="ECO:0000256" key="1">
    <source>
        <dbReference type="ARBA" id="ARBA00004141"/>
    </source>
</evidence>
<evidence type="ECO:0000256" key="3">
    <source>
        <dbReference type="ARBA" id="ARBA00022989"/>
    </source>
</evidence>
<dbReference type="InterPro" id="IPR000068">
    <property type="entry name" value="GPCR_3_Ca_sens_rcpt-rel"/>
</dbReference>
<keyword evidence="6" id="KW-0325">Glycoprotein</keyword>
<dbReference type="PRINTS" id="PR00248">
    <property type="entry name" value="GPCRMGR"/>
</dbReference>
<dbReference type="GeneTree" id="ENSGT00950000182788"/>
<feature type="compositionally biased region" description="Polar residues" evidence="7">
    <location>
        <begin position="513"/>
        <end position="525"/>
    </location>
</feature>
<dbReference type="GO" id="GO:0004930">
    <property type="term" value="F:G protein-coupled receptor activity"/>
    <property type="evidence" value="ECO:0007669"/>
    <property type="project" value="InterPro"/>
</dbReference>
<reference evidence="9" key="2">
    <citation type="submission" date="2025-09" db="UniProtKB">
        <authorList>
            <consortium name="Ensembl"/>
        </authorList>
    </citation>
    <scope>IDENTIFICATION</scope>
</reference>
<protein>
    <recommendedName>
        <fullName evidence="8">Receptor ligand binding region domain-containing protein</fullName>
    </recommendedName>
</protein>
<keyword evidence="3" id="KW-1133">Transmembrane helix</keyword>
<keyword evidence="10" id="KW-1185">Reference proteome</keyword>
<sequence length="525" mass="59975">MYLSLPSRKNSVCLSLSGSGKPLMLPSCESTLFPLSNSFMLLLLRNIKKIDSALWFMDFLLLMLLVPQPVSGSYKMRSLLSLEHHNGKKQRSFYKPGDHLISIITSATKIINRIFPFNMAPYSQTIWETVNMRRLLHFIFAIQITNKNPQLLQNLTLGYNIHDNHLDPIGTSEALLDILSTGEANVPNYSCGRKDHILAVLDAAHRDFSIQVSTLVGTHKVPQMTFGIISEALSDKRQFPFFHRMLPKEGIQYPLIIQLLLHFRWTLIGLLVLDTEKGEDFIRTFTPKLVKNGICVVVSQLFSTAEHVKPLRDAISKWRQVNVFVHLMEYTSLLDRILLFHSTFEGLPRPIEGKVWITTTLGTLTKITVGSFYRFIHSIWFFNFQEEKSPKDYSPEPDLFVTPQFIDQSFQCSFSNNAFSVKVRRRCIEKAPLENQEKKNGIWIPSQLLLHSAIKTLVRALNAAYSSRSRRTRKEGNEILGTTRLQPWQVRDPSILIPLEKESQGEGGEAANPSYSTKGQQDWPI</sequence>
<comment type="subcellular location">
    <subcellularLocation>
        <location evidence="1">Membrane</location>
        <topology evidence="1">Multi-pass membrane protein</topology>
    </subcellularLocation>
</comment>
<keyword evidence="4" id="KW-0472">Membrane</keyword>
<evidence type="ECO:0000256" key="4">
    <source>
        <dbReference type="ARBA" id="ARBA00023136"/>
    </source>
</evidence>
<dbReference type="Ensembl" id="ENSLLTT00000015379.1">
    <property type="protein sequence ID" value="ENSLLTP00000014794.1"/>
    <property type="gene ID" value="ENSLLTG00000011363.1"/>
</dbReference>
<evidence type="ECO:0000259" key="8">
    <source>
        <dbReference type="Pfam" id="PF01094"/>
    </source>
</evidence>
<name>A0A8C5WUW5_LATLA</name>
<dbReference type="Pfam" id="PF01094">
    <property type="entry name" value="ANF_receptor"/>
    <property type="match status" value="1"/>
</dbReference>
<dbReference type="PANTHER" id="PTHR24061:SF599">
    <property type="entry name" value="G-PROTEIN COUPLED RECEPTORS FAMILY 3 PROFILE DOMAIN-CONTAINING PROTEIN"/>
    <property type="match status" value="1"/>
</dbReference>
<reference evidence="9" key="1">
    <citation type="submission" date="2025-08" db="UniProtKB">
        <authorList>
            <consortium name="Ensembl"/>
        </authorList>
    </citation>
    <scope>IDENTIFICATION</scope>
</reference>
<dbReference type="Gene3D" id="3.40.50.2300">
    <property type="match status" value="2"/>
</dbReference>
<organism evidence="9 10">
    <name type="scientific">Laticauda laticaudata</name>
    <name type="common">Blue-ringed sea krait</name>
    <name type="synonym">Blue-lipped sea krait</name>
    <dbReference type="NCBI Taxonomy" id="8630"/>
    <lineage>
        <taxon>Eukaryota</taxon>
        <taxon>Metazoa</taxon>
        <taxon>Chordata</taxon>
        <taxon>Craniata</taxon>
        <taxon>Vertebrata</taxon>
        <taxon>Euteleostomi</taxon>
        <taxon>Lepidosauria</taxon>
        <taxon>Squamata</taxon>
        <taxon>Bifurcata</taxon>
        <taxon>Unidentata</taxon>
        <taxon>Episquamata</taxon>
        <taxon>Toxicofera</taxon>
        <taxon>Serpentes</taxon>
        <taxon>Colubroidea</taxon>
        <taxon>Elapidae</taxon>
        <taxon>Laticaudinae</taxon>
        <taxon>Laticauda</taxon>
    </lineage>
</organism>
<dbReference type="InterPro" id="IPR028082">
    <property type="entry name" value="Peripla_BP_I"/>
</dbReference>
<evidence type="ECO:0000256" key="7">
    <source>
        <dbReference type="SAM" id="MobiDB-lite"/>
    </source>
</evidence>
<accession>A0A8C5WUW5</accession>
<dbReference type="Proteomes" id="UP000694406">
    <property type="component" value="Unplaced"/>
</dbReference>
<dbReference type="GO" id="GO:0005886">
    <property type="term" value="C:plasma membrane"/>
    <property type="evidence" value="ECO:0007669"/>
    <property type="project" value="TreeGrafter"/>
</dbReference>
<dbReference type="SUPFAM" id="SSF53822">
    <property type="entry name" value="Periplasmic binding protein-like I"/>
    <property type="match status" value="1"/>
</dbReference>
<evidence type="ECO:0000313" key="10">
    <source>
        <dbReference type="Proteomes" id="UP000694406"/>
    </source>
</evidence>
<evidence type="ECO:0000256" key="2">
    <source>
        <dbReference type="ARBA" id="ARBA00022692"/>
    </source>
</evidence>
<evidence type="ECO:0000256" key="6">
    <source>
        <dbReference type="ARBA" id="ARBA00023180"/>
    </source>
</evidence>